<accession>A0A815I592</accession>
<protein>
    <submittedName>
        <fullName evidence="1">Uncharacterized protein</fullName>
    </submittedName>
</protein>
<comment type="caution">
    <text evidence="1">The sequence shown here is derived from an EMBL/GenBank/DDBJ whole genome shotgun (WGS) entry which is preliminary data.</text>
</comment>
<reference evidence="1" key="1">
    <citation type="submission" date="2021-02" db="EMBL/GenBank/DDBJ databases">
        <authorList>
            <person name="Nowell W R."/>
        </authorList>
    </citation>
    <scope>NUCLEOTIDE SEQUENCE</scope>
</reference>
<dbReference type="AlphaFoldDB" id="A0A815I592"/>
<dbReference type="EMBL" id="CAJNOQ010015324">
    <property type="protein sequence ID" value="CAF1359242.1"/>
    <property type="molecule type" value="Genomic_DNA"/>
</dbReference>
<organism evidence="1 3">
    <name type="scientific">Didymodactylos carnosus</name>
    <dbReference type="NCBI Taxonomy" id="1234261"/>
    <lineage>
        <taxon>Eukaryota</taxon>
        <taxon>Metazoa</taxon>
        <taxon>Spiralia</taxon>
        <taxon>Gnathifera</taxon>
        <taxon>Rotifera</taxon>
        <taxon>Eurotatoria</taxon>
        <taxon>Bdelloidea</taxon>
        <taxon>Philodinida</taxon>
        <taxon>Philodinidae</taxon>
        <taxon>Didymodactylos</taxon>
    </lineage>
</organism>
<dbReference type="OrthoDB" id="8193306at2759"/>
<dbReference type="EMBL" id="CAJOBC010069026">
    <property type="protein sequence ID" value="CAF4236185.1"/>
    <property type="molecule type" value="Genomic_DNA"/>
</dbReference>
<evidence type="ECO:0000313" key="2">
    <source>
        <dbReference type="EMBL" id="CAF4236185.1"/>
    </source>
</evidence>
<sequence>MPVMNMAEFIQKAKDYTYPKGLTSKPLSGDDEHYIPITPQHINLTKWILRIIYHMYVNVLNLCLPAPRIHDAIYFISFQISE</sequence>
<proteinExistence type="predicted"/>
<dbReference type="Proteomes" id="UP000663829">
    <property type="component" value="Unassembled WGS sequence"/>
</dbReference>
<keyword evidence="3" id="KW-1185">Reference proteome</keyword>
<gene>
    <name evidence="1" type="ORF">GPM918_LOCUS31297</name>
    <name evidence="2" type="ORF">SRO942_LOCUS31935</name>
</gene>
<evidence type="ECO:0000313" key="1">
    <source>
        <dbReference type="EMBL" id="CAF1359242.1"/>
    </source>
</evidence>
<dbReference type="Proteomes" id="UP000681722">
    <property type="component" value="Unassembled WGS sequence"/>
</dbReference>
<evidence type="ECO:0000313" key="3">
    <source>
        <dbReference type="Proteomes" id="UP000663829"/>
    </source>
</evidence>
<name>A0A815I592_9BILA</name>